<accession>A0A6A6ZY29</accession>
<organism evidence="1 2">
    <name type="scientific">Ophiobolus disseminans</name>
    <dbReference type="NCBI Taxonomy" id="1469910"/>
    <lineage>
        <taxon>Eukaryota</taxon>
        <taxon>Fungi</taxon>
        <taxon>Dikarya</taxon>
        <taxon>Ascomycota</taxon>
        <taxon>Pezizomycotina</taxon>
        <taxon>Dothideomycetes</taxon>
        <taxon>Pleosporomycetidae</taxon>
        <taxon>Pleosporales</taxon>
        <taxon>Pleosporineae</taxon>
        <taxon>Phaeosphaeriaceae</taxon>
        <taxon>Ophiobolus</taxon>
    </lineage>
</organism>
<evidence type="ECO:0000313" key="2">
    <source>
        <dbReference type="Proteomes" id="UP000799424"/>
    </source>
</evidence>
<name>A0A6A6ZY29_9PLEO</name>
<protein>
    <submittedName>
        <fullName evidence="1">Uncharacterized protein</fullName>
    </submittedName>
</protein>
<evidence type="ECO:0000313" key="1">
    <source>
        <dbReference type="EMBL" id="KAF2825598.1"/>
    </source>
</evidence>
<keyword evidence="2" id="KW-1185">Reference proteome</keyword>
<dbReference type="EMBL" id="MU006227">
    <property type="protein sequence ID" value="KAF2825598.1"/>
    <property type="molecule type" value="Genomic_DNA"/>
</dbReference>
<gene>
    <name evidence="1" type="ORF">CC86DRAFT_417972</name>
</gene>
<sequence length="183" mass="19998">MVRTGSNHTIAFAIAGDVYDMVDEKAVANLFEGIFDGVDSQIRSCEDTFKNIISLCDATENGMGRKAGGKFSASGRIYAIWSTLSTHNPTFDDIVRPNPIECPNFDDEGWWRIRDASYDIEPKLVSQENLDNMCICGLQDPSGYQAQIHDLFCKPKGGCGALGSSKNMTPARGGLFSCPKLDD</sequence>
<dbReference type="Proteomes" id="UP000799424">
    <property type="component" value="Unassembled WGS sequence"/>
</dbReference>
<proteinExistence type="predicted"/>
<reference evidence="1" key="1">
    <citation type="journal article" date="2020" name="Stud. Mycol.">
        <title>101 Dothideomycetes genomes: a test case for predicting lifestyles and emergence of pathogens.</title>
        <authorList>
            <person name="Haridas S."/>
            <person name="Albert R."/>
            <person name="Binder M."/>
            <person name="Bloem J."/>
            <person name="Labutti K."/>
            <person name="Salamov A."/>
            <person name="Andreopoulos B."/>
            <person name="Baker S."/>
            <person name="Barry K."/>
            <person name="Bills G."/>
            <person name="Bluhm B."/>
            <person name="Cannon C."/>
            <person name="Castanera R."/>
            <person name="Culley D."/>
            <person name="Daum C."/>
            <person name="Ezra D."/>
            <person name="Gonzalez J."/>
            <person name="Henrissat B."/>
            <person name="Kuo A."/>
            <person name="Liang C."/>
            <person name="Lipzen A."/>
            <person name="Lutzoni F."/>
            <person name="Magnuson J."/>
            <person name="Mondo S."/>
            <person name="Nolan M."/>
            <person name="Ohm R."/>
            <person name="Pangilinan J."/>
            <person name="Park H.-J."/>
            <person name="Ramirez L."/>
            <person name="Alfaro M."/>
            <person name="Sun H."/>
            <person name="Tritt A."/>
            <person name="Yoshinaga Y."/>
            <person name="Zwiers L.-H."/>
            <person name="Turgeon B."/>
            <person name="Goodwin S."/>
            <person name="Spatafora J."/>
            <person name="Crous P."/>
            <person name="Grigoriev I."/>
        </authorList>
    </citation>
    <scope>NUCLEOTIDE SEQUENCE</scope>
    <source>
        <strain evidence="1">CBS 113818</strain>
    </source>
</reference>
<dbReference type="AlphaFoldDB" id="A0A6A6ZY29"/>